<dbReference type="Proteomes" id="UP000818603">
    <property type="component" value="Unassembled WGS sequence"/>
</dbReference>
<dbReference type="GO" id="GO:0005524">
    <property type="term" value="F:ATP binding"/>
    <property type="evidence" value="ECO:0007669"/>
    <property type="project" value="UniProtKB-KW"/>
</dbReference>
<comment type="caution">
    <text evidence="6">The sequence shown here is derived from an EMBL/GenBank/DDBJ whole genome shotgun (WGS) entry which is preliminary data.</text>
</comment>
<dbReference type="PANTHER" id="PTHR46743:SF2">
    <property type="entry name" value="TEICHOIC ACIDS EXPORT ATP-BINDING PROTEIN TAGH"/>
    <property type="match status" value="1"/>
</dbReference>
<evidence type="ECO:0000313" key="9">
    <source>
        <dbReference type="Proteomes" id="UP000818603"/>
    </source>
</evidence>
<dbReference type="CDD" id="cd03220">
    <property type="entry name" value="ABC_KpsT_Wzt"/>
    <property type="match status" value="1"/>
</dbReference>
<proteinExistence type="inferred from homology"/>
<dbReference type="Proteomes" id="UP000621856">
    <property type="component" value="Unassembled WGS sequence"/>
</dbReference>
<dbReference type="SUPFAM" id="SSF52540">
    <property type="entry name" value="P-loop containing nucleoside triphosphate hydrolases"/>
    <property type="match status" value="1"/>
</dbReference>
<dbReference type="GO" id="GO:0016020">
    <property type="term" value="C:membrane"/>
    <property type="evidence" value="ECO:0007669"/>
    <property type="project" value="InterPro"/>
</dbReference>
<name>A0A8J3A496_9PROT</name>
<dbReference type="GO" id="GO:0016887">
    <property type="term" value="F:ATP hydrolysis activity"/>
    <property type="evidence" value="ECO:0007669"/>
    <property type="project" value="InterPro"/>
</dbReference>
<evidence type="ECO:0000256" key="2">
    <source>
        <dbReference type="ARBA" id="ARBA00022448"/>
    </source>
</evidence>
<organism evidence="6 8">
    <name type="scientific">Aquisalinus luteolus</name>
    <dbReference type="NCBI Taxonomy" id="1566827"/>
    <lineage>
        <taxon>Bacteria</taxon>
        <taxon>Pseudomonadati</taxon>
        <taxon>Pseudomonadota</taxon>
        <taxon>Alphaproteobacteria</taxon>
        <taxon>Parvularculales</taxon>
        <taxon>Parvularculaceae</taxon>
        <taxon>Aquisalinus</taxon>
    </lineage>
</organism>
<evidence type="ECO:0000259" key="5">
    <source>
        <dbReference type="PROSITE" id="PS50893"/>
    </source>
</evidence>
<protein>
    <submittedName>
        <fullName evidence="7">ABC transporter ATP-binding protein</fullName>
    </submittedName>
</protein>
<feature type="domain" description="ABC transporter" evidence="5">
    <location>
        <begin position="4"/>
        <end position="229"/>
    </location>
</feature>
<evidence type="ECO:0000256" key="4">
    <source>
        <dbReference type="ARBA" id="ARBA00022840"/>
    </source>
</evidence>
<evidence type="ECO:0000313" key="8">
    <source>
        <dbReference type="Proteomes" id="UP000621856"/>
    </source>
</evidence>
<evidence type="ECO:0000313" key="7">
    <source>
        <dbReference type="EMBL" id="NHK29512.1"/>
    </source>
</evidence>
<evidence type="ECO:0000313" key="6">
    <source>
        <dbReference type="EMBL" id="GGI01714.1"/>
    </source>
</evidence>
<dbReference type="InterPro" id="IPR027417">
    <property type="entry name" value="P-loop_NTPase"/>
</dbReference>
<dbReference type="Gene3D" id="3.40.50.300">
    <property type="entry name" value="P-loop containing nucleotide triphosphate hydrolases"/>
    <property type="match status" value="1"/>
</dbReference>
<dbReference type="InterPro" id="IPR017871">
    <property type="entry name" value="ABC_transporter-like_CS"/>
</dbReference>
<dbReference type="EMBL" id="VCJR02000006">
    <property type="protein sequence ID" value="NHK29512.1"/>
    <property type="molecule type" value="Genomic_DNA"/>
</dbReference>
<gene>
    <name evidence="7" type="ORF">FF098_016505</name>
    <name evidence="6" type="ORF">GCM10011355_33020</name>
</gene>
<dbReference type="PANTHER" id="PTHR46743">
    <property type="entry name" value="TEICHOIC ACIDS EXPORT ATP-BINDING PROTEIN TAGH"/>
    <property type="match status" value="1"/>
</dbReference>
<dbReference type="PROSITE" id="PS50893">
    <property type="entry name" value="ABC_TRANSPORTER_2"/>
    <property type="match status" value="1"/>
</dbReference>
<dbReference type="SMART" id="SM00382">
    <property type="entry name" value="AAA"/>
    <property type="match status" value="1"/>
</dbReference>
<dbReference type="GO" id="GO:0140359">
    <property type="term" value="F:ABC-type transporter activity"/>
    <property type="evidence" value="ECO:0007669"/>
    <property type="project" value="InterPro"/>
</dbReference>
<dbReference type="Pfam" id="PF00005">
    <property type="entry name" value="ABC_tran"/>
    <property type="match status" value="1"/>
</dbReference>
<dbReference type="InterPro" id="IPR050683">
    <property type="entry name" value="Bact_Polysacc_Export_ATP-bd"/>
</dbReference>
<dbReference type="RefSeq" id="WP_155142652.1">
    <property type="nucleotide sequence ID" value="NZ_BMGZ01000004.1"/>
</dbReference>
<keyword evidence="3" id="KW-0547">Nucleotide-binding</keyword>
<reference evidence="7 9" key="2">
    <citation type="submission" date="2020-02" db="EMBL/GenBank/DDBJ databases">
        <title>Genome sequence of Parvularcula flava strain NH6-79.</title>
        <authorList>
            <person name="Abdul Karim M.H."/>
            <person name="Lam M.Q."/>
            <person name="Chen S.J."/>
            <person name="Yahya A."/>
            <person name="Shahir S."/>
            <person name="Shamsir M.S."/>
            <person name="Chong C.S."/>
        </authorList>
    </citation>
    <scope>NUCLEOTIDE SEQUENCE [LARGE SCALE GENOMIC DNA]</scope>
    <source>
        <strain evidence="7 9">NH6-79</strain>
    </source>
</reference>
<keyword evidence="2" id="KW-0813">Transport</keyword>
<dbReference type="InterPro" id="IPR003593">
    <property type="entry name" value="AAA+_ATPase"/>
</dbReference>
<dbReference type="AlphaFoldDB" id="A0A8J3A496"/>
<dbReference type="InterPro" id="IPR015860">
    <property type="entry name" value="ABC_transpr_TagH-like"/>
</dbReference>
<dbReference type="EMBL" id="BMGZ01000004">
    <property type="protein sequence ID" value="GGI01714.1"/>
    <property type="molecule type" value="Genomic_DNA"/>
</dbReference>
<comment type="similarity">
    <text evidence="1">Belongs to the ABC transporter superfamily.</text>
</comment>
<reference evidence="6" key="3">
    <citation type="submission" date="2020-09" db="EMBL/GenBank/DDBJ databases">
        <authorList>
            <person name="Sun Q."/>
            <person name="Zhou Y."/>
        </authorList>
    </citation>
    <scope>NUCLEOTIDE SEQUENCE</scope>
    <source>
        <strain evidence="6">CGMCC 1.14984</strain>
    </source>
</reference>
<reference evidence="6" key="1">
    <citation type="journal article" date="2014" name="Int. J. Syst. Evol. Microbiol.">
        <title>Complete genome sequence of Corynebacterium casei LMG S-19264T (=DSM 44701T), isolated from a smear-ripened cheese.</title>
        <authorList>
            <consortium name="US DOE Joint Genome Institute (JGI-PGF)"/>
            <person name="Walter F."/>
            <person name="Albersmeier A."/>
            <person name="Kalinowski J."/>
            <person name="Ruckert C."/>
        </authorList>
    </citation>
    <scope>NUCLEOTIDE SEQUENCE</scope>
    <source>
        <strain evidence="6">CGMCC 1.14984</strain>
    </source>
</reference>
<evidence type="ECO:0000256" key="1">
    <source>
        <dbReference type="ARBA" id="ARBA00005417"/>
    </source>
</evidence>
<sequence>MAKIELDNVSLALSNSLFGKDEYILRELSFTLNQGDRLALIGRNGAGKSTLLRLLSGVYLPTTGDIKVDGKVSALFNLSVGHRRESSGRTNMIIRTLMQGEKYEEVKAKLPEMEAYADIGRYIERPMETYSQGMAMRVTFSAATAFRPDILLMDEWLGVGDAEFRAKSAERMTEMSSSSGILVLATHNERLSMENCNLGLWIDRGRMKALGNVEEVWAQYKASMKVSSEVPQPDQMLDDSNG</sequence>
<keyword evidence="9" id="KW-1185">Reference proteome</keyword>
<dbReference type="PROSITE" id="PS00211">
    <property type="entry name" value="ABC_TRANSPORTER_1"/>
    <property type="match status" value="1"/>
</dbReference>
<keyword evidence="4 7" id="KW-0067">ATP-binding</keyword>
<evidence type="ECO:0000256" key="3">
    <source>
        <dbReference type="ARBA" id="ARBA00022741"/>
    </source>
</evidence>
<accession>A0A8J3A496</accession>
<dbReference type="InterPro" id="IPR003439">
    <property type="entry name" value="ABC_transporter-like_ATP-bd"/>
</dbReference>